<dbReference type="FunCoup" id="A0A7N4P9X4">
    <property type="interactions" value="526"/>
</dbReference>
<dbReference type="SMART" id="SM00406">
    <property type="entry name" value="IGv"/>
    <property type="match status" value="1"/>
</dbReference>
<dbReference type="InterPro" id="IPR013783">
    <property type="entry name" value="Ig-like_fold"/>
</dbReference>
<reference evidence="2 3" key="1">
    <citation type="journal article" date="2011" name="Proc. Natl. Acad. Sci. U.S.A.">
        <title>Genetic diversity and population structure of the endangered marsupial Sarcophilus harrisii (Tasmanian devil).</title>
        <authorList>
            <person name="Miller W."/>
            <person name="Hayes V.M."/>
            <person name="Ratan A."/>
            <person name="Petersen D.C."/>
            <person name="Wittekindt N.E."/>
            <person name="Miller J."/>
            <person name="Walenz B."/>
            <person name="Knight J."/>
            <person name="Qi J."/>
            <person name="Zhao F."/>
            <person name="Wang Q."/>
            <person name="Bedoya-Reina O.C."/>
            <person name="Katiyar N."/>
            <person name="Tomsho L.P."/>
            <person name="Kasson L.M."/>
            <person name="Hardie R.A."/>
            <person name="Woodbridge P."/>
            <person name="Tindall E.A."/>
            <person name="Bertelsen M.F."/>
            <person name="Dixon D."/>
            <person name="Pyecroft S."/>
            <person name="Helgen K.M."/>
            <person name="Lesk A.M."/>
            <person name="Pringle T.H."/>
            <person name="Patterson N."/>
            <person name="Zhang Y."/>
            <person name="Kreiss A."/>
            <person name="Woods G.M."/>
            <person name="Jones M.E."/>
            <person name="Schuster S.C."/>
        </authorList>
    </citation>
    <scope>NUCLEOTIDE SEQUENCE [LARGE SCALE GENOMIC DNA]</scope>
</reference>
<name>A0A7N4P9X4_SARHA</name>
<dbReference type="InterPro" id="IPR036179">
    <property type="entry name" value="Ig-like_dom_sf"/>
</dbReference>
<evidence type="ECO:0000313" key="2">
    <source>
        <dbReference type="Ensembl" id="ENSSHAP00000034373.1"/>
    </source>
</evidence>
<dbReference type="GeneTree" id="ENSGT00940000154869"/>
<sequence length="98" mass="10627">SRGAIVVTQSPEFLSVSPGETVTINCKTSSGVSNDLNWYQQKPAEAPKLLIYDATTLHTGVPARFSGSGYGTDFSLTINNLEAEDAAVYYCHQDYSYP</sequence>
<dbReference type="SUPFAM" id="SSF48726">
    <property type="entry name" value="Immunoglobulin"/>
    <property type="match status" value="1"/>
</dbReference>
<dbReference type="PANTHER" id="PTHR23267">
    <property type="entry name" value="IMMUNOGLOBULIN LIGHT CHAIN"/>
    <property type="match status" value="1"/>
</dbReference>
<accession>A0A7N4P9X4</accession>
<reference evidence="2" key="2">
    <citation type="submission" date="2025-08" db="UniProtKB">
        <authorList>
            <consortium name="Ensembl"/>
        </authorList>
    </citation>
    <scope>IDENTIFICATION</scope>
</reference>
<reference evidence="2" key="3">
    <citation type="submission" date="2025-09" db="UniProtKB">
        <authorList>
            <consortium name="Ensembl"/>
        </authorList>
    </citation>
    <scope>IDENTIFICATION</scope>
</reference>
<proteinExistence type="predicted"/>
<organism evidence="2 3">
    <name type="scientific">Sarcophilus harrisii</name>
    <name type="common">Tasmanian devil</name>
    <name type="synonym">Sarcophilus laniarius</name>
    <dbReference type="NCBI Taxonomy" id="9305"/>
    <lineage>
        <taxon>Eukaryota</taxon>
        <taxon>Metazoa</taxon>
        <taxon>Chordata</taxon>
        <taxon>Craniata</taxon>
        <taxon>Vertebrata</taxon>
        <taxon>Euteleostomi</taxon>
        <taxon>Mammalia</taxon>
        <taxon>Metatheria</taxon>
        <taxon>Dasyuromorphia</taxon>
        <taxon>Dasyuridae</taxon>
        <taxon>Sarcophilus</taxon>
    </lineage>
</organism>
<feature type="domain" description="Ig-like" evidence="1">
    <location>
        <begin position="5"/>
        <end position="98"/>
    </location>
</feature>
<dbReference type="Proteomes" id="UP000007648">
    <property type="component" value="Unassembled WGS sequence"/>
</dbReference>
<dbReference type="AlphaFoldDB" id="A0A7N4P9X4"/>
<dbReference type="InParanoid" id="A0A7N4P9X4"/>
<dbReference type="Ensembl" id="ENSSHAT00000028999.1">
    <property type="protein sequence ID" value="ENSSHAP00000034373.1"/>
    <property type="gene ID" value="ENSSHAG00000021361.1"/>
</dbReference>
<protein>
    <recommendedName>
        <fullName evidence="1">Ig-like domain-containing protein</fullName>
    </recommendedName>
</protein>
<evidence type="ECO:0000259" key="1">
    <source>
        <dbReference type="PROSITE" id="PS50835"/>
    </source>
</evidence>
<dbReference type="PROSITE" id="PS50835">
    <property type="entry name" value="IG_LIKE"/>
    <property type="match status" value="1"/>
</dbReference>
<keyword evidence="3" id="KW-1185">Reference proteome</keyword>
<dbReference type="InterPro" id="IPR007110">
    <property type="entry name" value="Ig-like_dom"/>
</dbReference>
<dbReference type="Gene3D" id="2.60.40.10">
    <property type="entry name" value="Immunoglobulins"/>
    <property type="match status" value="1"/>
</dbReference>
<dbReference type="InterPro" id="IPR003599">
    <property type="entry name" value="Ig_sub"/>
</dbReference>
<dbReference type="InterPro" id="IPR013106">
    <property type="entry name" value="Ig_V-set"/>
</dbReference>
<evidence type="ECO:0000313" key="3">
    <source>
        <dbReference type="Proteomes" id="UP000007648"/>
    </source>
</evidence>
<dbReference type="SMART" id="SM00409">
    <property type="entry name" value="IG"/>
    <property type="match status" value="1"/>
</dbReference>
<dbReference type="InterPro" id="IPR050150">
    <property type="entry name" value="IgV_Light_Chain"/>
</dbReference>
<dbReference type="FunFam" id="2.60.40.10:FF:001230">
    <property type="entry name" value="Immunoglobulin kappa variable 8-16"/>
    <property type="match status" value="1"/>
</dbReference>
<dbReference type="Pfam" id="PF07686">
    <property type="entry name" value="V-set"/>
    <property type="match status" value="1"/>
</dbReference>